<dbReference type="CDD" id="cd04474">
    <property type="entry name" value="RPA1_DBD_A"/>
    <property type="match status" value="1"/>
</dbReference>
<evidence type="ECO:0000256" key="1">
    <source>
        <dbReference type="ARBA" id="ARBA00005690"/>
    </source>
</evidence>
<keyword evidence="4" id="KW-0862">Zinc</keyword>
<keyword evidence="3" id="KW-0863">Zinc-finger</keyword>
<evidence type="ECO:0000259" key="7">
    <source>
        <dbReference type="Pfam" id="PF16900"/>
    </source>
</evidence>
<dbReference type="CDD" id="cd04476">
    <property type="entry name" value="RPA1_DBD_C"/>
    <property type="match status" value="1"/>
</dbReference>
<evidence type="ECO:0000259" key="6">
    <source>
        <dbReference type="Pfam" id="PF08646"/>
    </source>
</evidence>
<proteinExistence type="inferred from homology"/>
<dbReference type="PANTHER" id="PTHR47165:SF4">
    <property type="entry name" value="OS03G0429900 PROTEIN"/>
    <property type="match status" value="1"/>
</dbReference>
<dbReference type="InterPro" id="IPR047192">
    <property type="entry name" value="Euk_RPA1_DBD_C"/>
</dbReference>
<dbReference type="GeneID" id="94192293"/>
<comment type="caution">
    <text evidence="8">The sequence shown here is derived from an EMBL/GenBank/DDBJ whole genome shotgun (WGS) entry which is preliminary data.</text>
</comment>
<evidence type="ECO:0000313" key="9">
    <source>
        <dbReference type="Proteomes" id="UP001497744"/>
    </source>
</evidence>
<dbReference type="GO" id="GO:0003677">
    <property type="term" value="F:DNA binding"/>
    <property type="evidence" value="ECO:0007669"/>
    <property type="project" value="UniProtKB-KW"/>
</dbReference>
<dbReference type="AlphaFoldDB" id="A0AAV4LN12"/>
<dbReference type="Pfam" id="PF08646">
    <property type="entry name" value="Rep_fac-A_C"/>
    <property type="match status" value="1"/>
</dbReference>
<accession>A0AAV4LN12</accession>
<organism evidence="8 9">
    <name type="scientific">Babesia caballi</name>
    <dbReference type="NCBI Taxonomy" id="5871"/>
    <lineage>
        <taxon>Eukaryota</taxon>
        <taxon>Sar</taxon>
        <taxon>Alveolata</taxon>
        <taxon>Apicomplexa</taxon>
        <taxon>Aconoidasida</taxon>
        <taxon>Piroplasmida</taxon>
        <taxon>Babesiidae</taxon>
        <taxon>Babesia</taxon>
    </lineage>
</organism>
<name>A0AAV4LN12_BABCB</name>
<evidence type="ECO:0000256" key="5">
    <source>
        <dbReference type="ARBA" id="ARBA00023125"/>
    </source>
</evidence>
<dbReference type="RefSeq" id="XP_067712881.1">
    <property type="nucleotide sequence ID" value="XM_067856780.1"/>
</dbReference>
<dbReference type="SUPFAM" id="SSF50249">
    <property type="entry name" value="Nucleic acid-binding proteins"/>
    <property type="match status" value="3"/>
</dbReference>
<keyword evidence="5" id="KW-0238">DNA-binding</keyword>
<protein>
    <submittedName>
        <fullName evidence="8">Replication protein A1, small</fullName>
    </submittedName>
</protein>
<dbReference type="FunFam" id="2.40.50.140:FF:000041">
    <property type="entry name" value="Replication protein A subunit"/>
    <property type="match status" value="1"/>
</dbReference>
<sequence>MELTYFPIKDITTYTSKWTIKARVLEKLPLRQLKGDNHLLQMDVVDKNVSARVRRVVITLQGDSIRIKFWGKAAVKWDEVVQQGEVYTFSGGSVDLANKKYNRTPHKYEITCYHDSVIERVEDAGDITSQRDHALLTIRDIKTMGDVTPAPIDILCIVNSVQPASSLKSKAGRDIVKRVITVVDDSGYEMEMVLWASHANMEGIEEMEGKPMLASRVTIKEWQGARNIQSTTSSEIRMATPENFRDSGKLSQLQAWYDEAKAKNEAFRTLKPQPQTTRDNYELVDVATLQAKTKGNFSVNAKLRKIFWKNKEGAVKLWYQACPMCSKKVIMDPDTSRFTCISCGDASVTPVTMYFFHCVFMDHTGKINAQVMAEIGDKVVGKPATDLVDWDQDKIKHVCDVEATHKDYKVSGYLKVDTYNGETRYKFHVNRVNPLDYAAEAALMLESMQITYDDVLRFLEIGTDEREVKRVKTE</sequence>
<dbReference type="InterPro" id="IPR013955">
    <property type="entry name" value="Rep_factor-A_C"/>
</dbReference>
<dbReference type="InterPro" id="IPR031657">
    <property type="entry name" value="REPA_OB_2"/>
</dbReference>
<dbReference type="GO" id="GO:0008270">
    <property type="term" value="F:zinc ion binding"/>
    <property type="evidence" value="ECO:0007669"/>
    <property type="project" value="UniProtKB-KW"/>
</dbReference>
<evidence type="ECO:0000313" key="8">
    <source>
        <dbReference type="EMBL" id="GIX60810.1"/>
    </source>
</evidence>
<evidence type="ECO:0000256" key="2">
    <source>
        <dbReference type="ARBA" id="ARBA00022723"/>
    </source>
</evidence>
<dbReference type="Proteomes" id="UP001497744">
    <property type="component" value="Unassembled WGS sequence"/>
</dbReference>
<keyword evidence="2" id="KW-0479">Metal-binding</keyword>
<comment type="similarity">
    <text evidence="1">Belongs to the replication factor A protein 1 family.</text>
</comment>
<reference evidence="8 9" key="1">
    <citation type="submission" date="2021-06" db="EMBL/GenBank/DDBJ databases">
        <title>Genome sequence of Babesia caballi.</title>
        <authorList>
            <person name="Yamagishi J."/>
            <person name="Kidaka T."/>
            <person name="Ochi A."/>
        </authorList>
    </citation>
    <scope>NUCLEOTIDE SEQUENCE [LARGE SCALE GENOMIC DNA]</scope>
    <source>
        <strain evidence="8">USDA-D6B2</strain>
    </source>
</reference>
<dbReference type="Gene3D" id="2.40.50.140">
    <property type="entry name" value="Nucleic acid-binding proteins"/>
    <property type="match status" value="3"/>
</dbReference>
<feature type="domain" description="Replication factor A C-terminal" evidence="6">
    <location>
        <begin position="316"/>
        <end position="443"/>
    </location>
</feature>
<evidence type="ECO:0000256" key="4">
    <source>
        <dbReference type="ARBA" id="ARBA00022833"/>
    </source>
</evidence>
<dbReference type="PANTHER" id="PTHR47165">
    <property type="entry name" value="OS03G0429900 PROTEIN"/>
    <property type="match status" value="1"/>
</dbReference>
<keyword evidence="9" id="KW-1185">Reference proteome</keyword>
<dbReference type="EMBL" id="BPLF01000001">
    <property type="protein sequence ID" value="GIX60810.1"/>
    <property type="molecule type" value="Genomic_DNA"/>
</dbReference>
<dbReference type="InterPro" id="IPR012340">
    <property type="entry name" value="NA-bd_OB-fold"/>
</dbReference>
<gene>
    <name evidence="8" type="ORF">BcabD6B2_02450</name>
</gene>
<evidence type="ECO:0000256" key="3">
    <source>
        <dbReference type="ARBA" id="ARBA00022771"/>
    </source>
</evidence>
<dbReference type="Pfam" id="PF16900">
    <property type="entry name" value="REPA_OB_2"/>
    <property type="match status" value="1"/>
</dbReference>
<feature type="domain" description="Replication protein A OB" evidence="7">
    <location>
        <begin position="150"/>
        <end position="237"/>
    </location>
</feature>